<dbReference type="RefSeq" id="WP_307246100.1">
    <property type="nucleotide sequence ID" value="NZ_JAUSUZ010000001.1"/>
</dbReference>
<keyword evidence="2" id="KW-0805">Transcription regulation</keyword>
<dbReference type="Proteomes" id="UP001240236">
    <property type="component" value="Unassembled WGS sequence"/>
</dbReference>
<reference evidence="6 7" key="1">
    <citation type="submission" date="2023-07" db="EMBL/GenBank/DDBJ databases">
        <title>Sequencing the genomes of 1000 actinobacteria strains.</title>
        <authorList>
            <person name="Klenk H.-P."/>
        </authorList>
    </citation>
    <scope>NUCLEOTIDE SEQUENCE [LARGE SCALE GENOMIC DNA]</scope>
    <source>
        <strain evidence="6 7">DSM 44709</strain>
    </source>
</reference>
<dbReference type="GO" id="GO:0003677">
    <property type="term" value="F:DNA binding"/>
    <property type="evidence" value="ECO:0007669"/>
    <property type="project" value="UniProtKB-KW"/>
</dbReference>
<proteinExistence type="inferred from homology"/>
<dbReference type="Gene3D" id="1.10.10.10">
    <property type="entry name" value="Winged helix-like DNA-binding domain superfamily/Winged helix DNA-binding domain"/>
    <property type="match status" value="1"/>
</dbReference>
<evidence type="ECO:0000256" key="4">
    <source>
        <dbReference type="ARBA" id="ARBA00023163"/>
    </source>
</evidence>
<gene>
    <name evidence="6" type="ORF">J2S42_006939</name>
</gene>
<evidence type="ECO:0000256" key="1">
    <source>
        <dbReference type="ARBA" id="ARBA00009437"/>
    </source>
</evidence>
<dbReference type="Pfam" id="PF00126">
    <property type="entry name" value="HTH_1"/>
    <property type="match status" value="1"/>
</dbReference>
<evidence type="ECO:0000259" key="5">
    <source>
        <dbReference type="PROSITE" id="PS50931"/>
    </source>
</evidence>
<comment type="similarity">
    <text evidence="1">Belongs to the LysR transcriptional regulatory family.</text>
</comment>
<organism evidence="6 7">
    <name type="scientific">Catenuloplanes indicus</name>
    <dbReference type="NCBI Taxonomy" id="137267"/>
    <lineage>
        <taxon>Bacteria</taxon>
        <taxon>Bacillati</taxon>
        <taxon>Actinomycetota</taxon>
        <taxon>Actinomycetes</taxon>
        <taxon>Micromonosporales</taxon>
        <taxon>Micromonosporaceae</taxon>
        <taxon>Catenuloplanes</taxon>
    </lineage>
</organism>
<dbReference type="PANTHER" id="PTHR30346">
    <property type="entry name" value="TRANSCRIPTIONAL DUAL REGULATOR HCAR-RELATED"/>
    <property type="match status" value="1"/>
</dbReference>
<dbReference type="Gene3D" id="3.40.190.10">
    <property type="entry name" value="Periplasmic binding protein-like II"/>
    <property type="match status" value="2"/>
</dbReference>
<feature type="domain" description="HTH lysR-type" evidence="5">
    <location>
        <begin position="7"/>
        <end position="64"/>
    </location>
</feature>
<evidence type="ECO:0000256" key="2">
    <source>
        <dbReference type="ARBA" id="ARBA00023015"/>
    </source>
</evidence>
<sequence length="302" mass="31969">MGDRREPSIHQLRLLLGLAAHLHFGRAAEALRISQSALSMQIRALEDRLGVRLVERTSRTAELTTAGRALLPVIEETVAAVDRLLEAAAARSADLDRELVVGAVDTEAAMPHTAAILRRVQTGDPSIRVSVRSIGFVDQIRALTSGKVDVAFLRPPLPPGIESLQLATEPRVACLPVNDPLARAGRPVPLARLARHPVLDVPAGVPRDWWSFWAADPRPDGTPVTYGPVVGDLETLLRAVADGRGIAFLPAAARTTFARPGVAYVDVTGLPPSTSALAWLAENSSAPAIAAIRAAAGSLLKA</sequence>
<dbReference type="GO" id="GO:0003700">
    <property type="term" value="F:DNA-binding transcription factor activity"/>
    <property type="evidence" value="ECO:0007669"/>
    <property type="project" value="InterPro"/>
</dbReference>
<comment type="caution">
    <text evidence="6">The sequence shown here is derived from an EMBL/GenBank/DDBJ whole genome shotgun (WGS) entry which is preliminary data.</text>
</comment>
<dbReference type="PROSITE" id="PS50931">
    <property type="entry name" value="HTH_LYSR"/>
    <property type="match status" value="1"/>
</dbReference>
<dbReference type="InterPro" id="IPR036388">
    <property type="entry name" value="WH-like_DNA-bd_sf"/>
</dbReference>
<dbReference type="InterPro" id="IPR036390">
    <property type="entry name" value="WH_DNA-bd_sf"/>
</dbReference>
<dbReference type="GO" id="GO:0032993">
    <property type="term" value="C:protein-DNA complex"/>
    <property type="evidence" value="ECO:0007669"/>
    <property type="project" value="TreeGrafter"/>
</dbReference>
<dbReference type="Pfam" id="PF03466">
    <property type="entry name" value="LysR_substrate"/>
    <property type="match status" value="1"/>
</dbReference>
<accession>A0AAE3W884</accession>
<dbReference type="PANTHER" id="PTHR30346:SF0">
    <property type="entry name" value="HCA OPERON TRANSCRIPTIONAL ACTIVATOR HCAR"/>
    <property type="match status" value="1"/>
</dbReference>
<evidence type="ECO:0000256" key="3">
    <source>
        <dbReference type="ARBA" id="ARBA00023125"/>
    </source>
</evidence>
<dbReference type="SUPFAM" id="SSF53850">
    <property type="entry name" value="Periplasmic binding protein-like II"/>
    <property type="match status" value="1"/>
</dbReference>
<dbReference type="FunFam" id="1.10.10.10:FF:000001">
    <property type="entry name" value="LysR family transcriptional regulator"/>
    <property type="match status" value="1"/>
</dbReference>
<dbReference type="SUPFAM" id="SSF46785">
    <property type="entry name" value="Winged helix' DNA-binding domain"/>
    <property type="match status" value="1"/>
</dbReference>
<evidence type="ECO:0000313" key="6">
    <source>
        <dbReference type="EMBL" id="MDQ0370270.1"/>
    </source>
</evidence>
<dbReference type="PRINTS" id="PR00039">
    <property type="entry name" value="HTHLYSR"/>
</dbReference>
<evidence type="ECO:0000313" key="7">
    <source>
        <dbReference type="Proteomes" id="UP001240236"/>
    </source>
</evidence>
<keyword evidence="7" id="KW-1185">Reference proteome</keyword>
<keyword evidence="3 6" id="KW-0238">DNA-binding</keyword>
<protein>
    <submittedName>
        <fullName evidence="6">DNA-binding transcriptional LysR family regulator</fullName>
    </submittedName>
</protein>
<dbReference type="CDD" id="cd08414">
    <property type="entry name" value="PBP2_LTTR_aromatics_like"/>
    <property type="match status" value="1"/>
</dbReference>
<dbReference type="AlphaFoldDB" id="A0AAE3W884"/>
<name>A0AAE3W884_9ACTN</name>
<keyword evidence="4" id="KW-0804">Transcription</keyword>
<dbReference type="EMBL" id="JAUSUZ010000001">
    <property type="protein sequence ID" value="MDQ0370270.1"/>
    <property type="molecule type" value="Genomic_DNA"/>
</dbReference>
<dbReference type="InterPro" id="IPR000847">
    <property type="entry name" value="LysR_HTH_N"/>
</dbReference>
<dbReference type="InterPro" id="IPR005119">
    <property type="entry name" value="LysR_subst-bd"/>
</dbReference>